<keyword evidence="2" id="KW-0723">Serine/threonine-protein kinase</keyword>
<dbReference type="PANTHER" id="PTHR43289">
    <property type="entry name" value="MITOGEN-ACTIVATED PROTEIN KINASE KINASE KINASE 20-RELATED"/>
    <property type="match status" value="1"/>
</dbReference>
<dbReference type="SUPFAM" id="SSF56112">
    <property type="entry name" value="Protein kinase-like (PK-like)"/>
    <property type="match status" value="1"/>
</dbReference>
<dbReference type="Gene3D" id="1.10.510.10">
    <property type="entry name" value="Transferase(Phosphotransferase) domain 1"/>
    <property type="match status" value="1"/>
</dbReference>
<evidence type="ECO:0000256" key="2">
    <source>
        <dbReference type="ARBA" id="ARBA00022527"/>
    </source>
</evidence>
<keyword evidence="4" id="KW-0547">Nucleotide-binding</keyword>
<dbReference type="CDD" id="cd14014">
    <property type="entry name" value="STKc_PknB_like"/>
    <property type="match status" value="1"/>
</dbReference>
<comment type="caution">
    <text evidence="8">The sequence shown here is derived from an EMBL/GenBank/DDBJ whole genome shotgun (WGS) entry which is preliminary data.</text>
</comment>
<dbReference type="AlphaFoldDB" id="A0A7K0BXV8"/>
<proteinExistence type="predicted"/>
<evidence type="ECO:0000256" key="1">
    <source>
        <dbReference type="ARBA" id="ARBA00012513"/>
    </source>
</evidence>
<evidence type="ECO:0000256" key="6">
    <source>
        <dbReference type="ARBA" id="ARBA00022840"/>
    </source>
</evidence>
<evidence type="ECO:0000259" key="7">
    <source>
        <dbReference type="PROSITE" id="PS50011"/>
    </source>
</evidence>
<dbReference type="PANTHER" id="PTHR43289:SF6">
    <property type="entry name" value="SERINE_THREONINE-PROTEIN KINASE NEKL-3"/>
    <property type="match status" value="1"/>
</dbReference>
<keyword evidence="5 8" id="KW-0418">Kinase</keyword>
<dbReference type="EMBL" id="WEGH01000002">
    <property type="protein sequence ID" value="MQY06021.1"/>
    <property type="molecule type" value="Genomic_DNA"/>
</dbReference>
<keyword evidence="9" id="KW-1185">Reference proteome</keyword>
<keyword evidence="6" id="KW-0067">ATP-binding</keyword>
<dbReference type="GO" id="GO:0005524">
    <property type="term" value="F:ATP binding"/>
    <property type="evidence" value="ECO:0007669"/>
    <property type="project" value="UniProtKB-KW"/>
</dbReference>
<dbReference type="PROSITE" id="PS00108">
    <property type="entry name" value="PROTEIN_KINASE_ST"/>
    <property type="match status" value="1"/>
</dbReference>
<evidence type="ECO:0000313" key="8">
    <source>
        <dbReference type="EMBL" id="MQY06021.1"/>
    </source>
</evidence>
<dbReference type="Proteomes" id="UP000487268">
    <property type="component" value="Unassembled WGS sequence"/>
</dbReference>
<gene>
    <name evidence="8" type="primary">pknD_36</name>
    <name evidence="8" type="ORF">ACRB68_41010</name>
</gene>
<reference evidence="8 9" key="1">
    <citation type="submission" date="2019-10" db="EMBL/GenBank/DDBJ databases">
        <title>Actinomadura rubteroloni sp. nov. and Actinomadura macrotermitis sp. nov., isolated from the gut of fungus growing-termite Macrotermes natalensis.</title>
        <authorList>
            <person name="Benndorf R."/>
            <person name="Martin K."/>
            <person name="Kuefner M."/>
            <person name="De Beer W."/>
            <person name="Kaster A.-K."/>
            <person name="Vollmers J."/>
            <person name="Poulsen M."/>
            <person name="Beemelmanns C."/>
        </authorList>
    </citation>
    <scope>NUCLEOTIDE SEQUENCE [LARGE SCALE GENOMIC DNA]</scope>
    <source>
        <strain evidence="8 9">RB68</strain>
    </source>
</reference>
<dbReference type="InterPro" id="IPR008271">
    <property type="entry name" value="Ser/Thr_kinase_AS"/>
</dbReference>
<evidence type="ECO:0000313" key="9">
    <source>
        <dbReference type="Proteomes" id="UP000487268"/>
    </source>
</evidence>
<dbReference type="PROSITE" id="PS50011">
    <property type="entry name" value="PROTEIN_KINASE_DOM"/>
    <property type="match status" value="1"/>
</dbReference>
<name>A0A7K0BXV8_9ACTN</name>
<protein>
    <recommendedName>
        <fullName evidence="1">non-specific serine/threonine protein kinase</fullName>
        <ecNumber evidence="1">2.7.11.1</ecNumber>
    </recommendedName>
</protein>
<dbReference type="RefSeq" id="WP_207709747.1">
    <property type="nucleotide sequence ID" value="NZ_WEGH01000002.1"/>
</dbReference>
<sequence>MTDWRISGFTEMKRLGAGAQGHVALARHDASGALVAVKYLPAGASEEERARMRHEARMLAQVDSPHVARLYRMVEGDGGAAIVMEAIDGVSLKELLERTGALGPEASLAVLKGSLLGLAAAHAVGVVHRDFKPANVMVPADGGSRLVDFGIAVPAGQASGGAGTPFYMAPEQWTRRTATPATDVYAATCVFVECVSGSRPYRGDLAALQSAHLTAPVPAEAVPEPLRPLVERGMAKDPAGRPAGAAAFVAELESVAAGAYGADWEQRGVRALAVSAAALAALFPLGALLTAPGAGVAAGAGSAGGGLLATATGKVVAGAAVAALVAGGAVAVRQAAGDEERPRPRPSASAALVAAVTQCKVTDSSDRDATPKGRPQPVRLPAQVRLPVGAAVYRFGPDIHLIGEAGAACRELASNGGGFSQIGREGAGSVYRTFPFTNGGIKGELCRLFPASPWTRKAAPNPADCDVDPIQYRQDLQTGVPGLEGMLAAAGAYNEKPPPSPYASVTLGLVGKNGVPSEVNCTMPWAKAAICTAALTYWFAEATREDGIGPADLDRVARRIADVVAASRR</sequence>
<dbReference type="Pfam" id="PF00069">
    <property type="entry name" value="Pkinase"/>
    <property type="match status" value="1"/>
</dbReference>
<evidence type="ECO:0000256" key="5">
    <source>
        <dbReference type="ARBA" id="ARBA00022777"/>
    </source>
</evidence>
<dbReference type="InterPro" id="IPR000719">
    <property type="entry name" value="Prot_kinase_dom"/>
</dbReference>
<dbReference type="Gene3D" id="3.30.200.20">
    <property type="entry name" value="Phosphorylase Kinase, domain 1"/>
    <property type="match status" value="1"/>
</dbReference>
<dbReference type="GO" id="GO:0004674">
    <property type="term" value="F:protein serine/threonine kinase activity"/>
    <property type="evidence" value="ECO:0007669"/>
    <property type="project" value="UniProtKB-KW"/>
</dbReference>
<evidence type="ECO:0000256" key="3">
    <source>
        <dbReference type="ARBA" id="ARBA00022679"/>
    </source>
</evidence>
<evidence type="ECO:0000256" key="4">
    <source>
        <dbReference type="ARBA" id="ARBA00022741"/>
    </source>
</evidence>
<accession>A0A7K0BXV8</accession>
<keyword evidence="3 8" id="KW-0808">Transferase</keyword>
<feature type="domain" description="Protein kinase" evidence="7">
    <location>
        <begin position="9"/>
        <end position="255"/>
    </location>
</feature>
<dbReference type="EC" id="2.7.11.1" evidence="1"/>
<organism evidence="8 9">
    <name type="scientific">Actinomadura macrotermitis</name>
    <dbReference type="NCBI Taxonomy" id="2585200"/>
    <lineage>
        <taxon>Bacteria</taxon>
        <taxon>Bacillati</taxon>
        <taxon>Actinomycetota</taxon>
        <taxon>Actinomycetes</taxon>
        <taxon>Streptosporangiales</taxon>
        <taxon>Thermomonosporaceae</taxon>
        <taxon>Actinomadura</taxon>
    </lineage>
</organism>
<dbReference type="InterPro" id="IPR011009">
    <property type="entry name" value="Kinase-like_dom_sf"/>
</dbReference>